<reference evidence="2" key="2">
    <citation type="submission" date="2020-11" db="EMBL/GenBank/DDBJ databases">
        <authorList>
            <person name="McCartney M.A."/>
            <person name="Auch B."/>
            <person name="Kono T."/>
            <person name="Mallez S."/>
            <person name="Becker A."/>
            <person name="Gohl D.M."/>
            <person name="Silverstein K.A.T."/>
            <person name="Koren S."/>
            <person name="Bechman K.B."/>
            <person name="Herman A."/>
            <person name="Abrahante J.E."/>
            <person name="Garbe J."/>
        </authorList>
    </citation>
    <scope>NUCLEOTIDE SEQUENCE</scope>
    <source>
        <strain evidence="2">Duluth1</strain>
        <tissue evidence="2">Whole animal</tissue>
    </source>
</reference>
<protein>
    <submittedName>
        <fullName evidence="2">Uncharacterized protein</fullName>
    </submittedName>
</protein>
<keyword evidence="3" id="KW-1185">Reference proteome</keyword>
<evidence type="ECO:0000256" key="1">
    <source>
        <dbReference type="SAM" id="MobiDB-lite"/>
    </source>
</evidence>
<feature type="region of interest" description="Disordered" evidence="1">
    <location>
        <begin position="53"/>
        <end position="72"/>
    </location>
</feature>
<accession>A0A9D4JNL5</accession>
<dbReference type="AlphaFoldDB" id="A0A9D4JNL5"/>
<proteinExistence type="predicted"/>
<dbReference type="EMBL" id="JAIWYP010000005">
    <property type="protein sequence ID" value="KAH3818780.1"/>
    <property type="molecule type" value="Genomic_DNA"/>
</dbReference>
<name>A0A9D4JNL5_DREPO</name>
<comment type="caution">
    <text evidence="2">The sequence shown here is derived from an EMBL/GenBank/DDBJ whole genome shotgun (WGS) entry which is preliminary data.</text>
</comment>
<feature type="compositionally biased region" description="Basic and acidic residues" evidence="1">
    <location>
        <begin position="53"/>
        <end position="63"/>
    </location>
</feature>
<gene>
    <name evidence="2" type="ORF">DPMN_120506</name>
</gene>
<sequence>MSLILTQEVSQLCKSNGGGGGEDTLKPNAAFRFEGRETKNGVSPLCGFLRTARRDKSKARENTDGGETLTSK</sequence>
<organism evidence="2 3">
    <name type="scientific">Dreissena polymorpha</name>
    <name type="common">Zebra mussel</name>
    <name type="synonym">Mytilus polymorpha</name>
    <dbReference type="NCBI Taxonomy" id="45954"/>
    <lineage>
        <taxon>Eukaryota</taxon>
        <taxon>Metazoa</taxon>
        <taxon>Spiralia</taxon>
        <taxon>Lophotrochozoa</taxon>
        <taxon>Mollusca</taxon>
        <taxon>Bivalvia</taxon>
        <taxon>Autobranchia</taxon>
        <taxon>Heteroconchia</taxon>
        <taxon>Euheterodonta</taxon>
        <taxon>Imparidentia</taxon>
        <taxon>Neoheterodontei</taxon>
        <taxon>Myida</taxon>
        <taxon>Dreissenoidea</taxon>
        <taxon>Dreissenidae</taxon>
        <taxon>Dreissena</taxon>
    </lineage>
</organism>
<dbReference type="Proteomes" id="UP000828390">
    <property type="component" value="Unassembled WGS sequence"/>
</dbReference>
<evidence type="ECO:0000313" key="2">
    <source>
        <dbReference type="EMBL" id="KAH3818780.1"/>
    </source>
</evidence>
<reference evidence="2" key="1">
    <citation type="journal article" date="2019" name="bioRxiv">
        <title>The Genome of the Zebra Mussel, Dreissena polymorpha: A Resource for Invasive Species Research.</title>
        <authorList>
            <person name="McCartney M.A."/>
            <person name="Auch B."/>
            <person name="Kono T."/>
            <person name="Mallez S."/>
            <person name="Zhang Y."/>
            <person name="Obille A."/>
            <person name="Becker A."/>
            <person name="Abrahante J.E."/>
            <person name="Garbe J."/>
            <person name="Badalamenti J.P."/>
            <person name="Herman A."/>
            <person name="Mangelson H."/>
            <person name="Liachko I."/>
            <person name="Sullivan S."/>
            <person name="Sone E.D."/>
            <person name="Koren S."/>
            <person name="Silverstein K.A.T."/>
            <person name="Beckman K.B."/>
            <person name="Gohl D.M."/>
        </authorList>
    </citation>
    <scope>NUCLEOTIDE SEQUENCE</scope>
    <source>
        <strain evidence="2">Duluth1</strain>
        <tissue evidence="2">Whole animal</tissue>
    </source>
</reference>
<evidence type="ECO:0000313" key="3">
    <source>
        <dbReference type="Proteomes" id="UP000828390"/>
    </source>
</evidence>